<accession>A0A699X2D3</accession>
<feature type="non-terminal residue" evidence="1">
    <location>
        <position position="1"/>
    </location>
</feature>
<comment type="caution">
    <text evidence="1">The sequence shown here is derived from an EMBL/GenBank/DDBJ whole genome shotgun (WGS) entry which is preliminary data.</text>
</comment>
<name>A0A699X2D3_TANCI</name>
<dbReference type="AlphaFoldDB" id="A0A699X2D3"/>
<proteinExistence type="predicted"/>
<organism evidence="1">
    <name type="scientific">Tanacetum cinerariifolium</name>
    <name type="common">Dalmatian daisy</name>
    <name type="synonym">Chrysanthemum cinerariifolium</name>
    <dbReference type="NCBI Taxonomy" id="118510"/>
    <lineage>
        <taxon>Eukaryota</taxon>
        <taxon>Viridiplantae</taxon>
        <taxon>Streptophyta</taxon>
        <taxon>Embryophyta</taxon>
        <taxon>Tracheophyta</taxon>
        <taxon>Spermatophyta</taxon>
        <taxon>Magnoliopsida</taxon>
        <taxon>eudicotyledons</taxon>
        <taxon>Gunneridae</taxon>
        <taxon>Pentapetalae</taxon>
        <taxon>asterids</taxon>
        <taxon>campanulids</taxon>
        <taxon>Asterales</taxon>
        <taxon>Asteraceae</taxon>
        <taxon>Asteroideae</taxon>
        <taxon>Anthemideae</taxon>
        <taxon>Anthemidinae</taxon>
        <taxon>Tanacetum</taxon>
    </lineage>
</organism>
<sequence length="114" mass="12890">EPGFVSLRKASGQLVDGSVKEAFGGIRRHLCLQLRHHFQHQRLGQHYARPHAAPEVIDGRVGPHRKLARPRQPIVVVLHCFEGLRAGARAQLHQAIGQRIELREGYHPRIQLQA</sequence>
<feature type="non-terminal residue" evidence="1">
    <location>
        <position position="114"/>
    </location>
</feature>
<dbReference type="EMBL" id="BKCJ011767474">
    <property type="protein sequence ID" value="GFD51241.1"/>
    <property type="molecule type" value="Genomic_DNA"/>
</dbReference>
<protein>
    <submittedName>
        <fullName evidence="1">Uncharacterized protein</fullName>
    </submittedName>
</protein>
<reference evidence="1" key="1">
    <citation type="journal article" date="2019" name="Sci. Rep.">
        <title>Draft genome of Tanacetum cinerariifolium, the natural source of mosquito coil.</title>
        <authorList>
            <person name="Yamashiro T."/>
            <person name="Shiraishi A."/>
            <person name="Satake H."/>
            <person name="Nakayama K."/>
        </authorList>
    </citation>
    <scope>NUCLEOTIDE SEQUENCE</scope>
</reference>
<gene>
    <name evidence="1" type="ORF">Tci_923210</name>
</gene>
<evidence type="ECO:0000313" key="1">
    <source>
        <dbReference type="EMBL" id="GFD51241.1"/>
    </source>
</evidence>